<keyword evidence="1" id="KW-1133">Transmembrane helix</keyword>
<dbReference type="EMBL" id="CAJNJA010006292">
    <property type="protein sequence ID" value="CAE7208394.1"/>
    <property type="molecule type" value="Genomic_DNA"/>
</dbReference>
<feature type="chain" id="PRO_5033053439" evidence="2">
    <location>
        <begin position="23"/>
        <end position="295"/>
    </location>
</feature>
<feature type="transmembrane region" description="Helical" evidence="1">
    <location>
        <begin position="246"/>
        <end position="266"/>
    </location>
</feature>
<dbReference type="InterPro" id="IPR001056">
    <property type="entry name" value="PSII_PsbH"/>
</dbReference>
<comment type="caution">
    <text evidence="3">The sequence shown here is derived from an EMBL/GenBank/DDBJ whole genome shotgun (WGS) entry which is preliminary data.</text>
</comment>
<feature type="signal peptide" evidence="2">
    <location>
        <begin position="1"/>
        <end position="22"/>
    </location>
</feature>
<dbReference type="SUPFAM" id="SSF161025">
    <property type="entry name" value="Photosystem II 10 kDa phosphoprotein PsbH"/>
    <property type="match status" value="2"/>
</dbReference>
<accession>A0A812JJW8</accession>
<organism evidence="3 4">
    <name type="scientific">Symbiodinium necroappetens</name>
    <dbReference type="NCBI Taxonomy" id="1628268"/>
    <lineage>
        <taxon>Eukaryota</taxon>
        <taxon>Sar</taxon>
        <taxon>Alveolata</taxon>
        <taxon>Dinophyceae</taxon>
        <taxon>Suessiales</taxon>
        <taxon>Symbiodiniaceae</taxon>
        <taxon>Symbiodinium</taxon>
    </lineage>
</organism>
<dbReference type="OrthoDB" id="10326871at2759"/>
<gene>
    <name evidence="3" type="ORF">SNEC2469_LOCUS1942</name>
</gene>
<dbReference type="Proteomes" id="UP000601435">
    <property type="component" value="Unassembled WGS sequence"/>
</dbReference>
<evidence type="ECO:0000313" key="3">
    <source>
        <dbReference type="EMBL" id="CAE7208394.1"/>
    </source>
</evidence>
<feature type="transmembrane region" description="Helical" evidence="1">
    <location>
        <begin position="108"/>
        <end position="128"/>
    </location>
</feature>
<dbReference type="Gene3D" id="1.20.5.880">
    <property type="entry name" value="Photosystem II reaction center protein H"/>
    <property type="match status" value="2"/>
</dbReference>
<keyword evidence="4" id="KW-1185">Reference proteome</keyword>
<dbReference type="GO" id="GO:0042301">
    <property type="term" value="F:phosphate ion binding"/>
    <property type="evidence" value="ECO:0007669"/>
    <property type="project" value="InterPro"/>
</dbReference>
<proteinExistence type="predicted"/>
<keyword evidence="2" id="KW-0732">Signal</keyword>
<keyword evidence="1" id="KW-0472">Membrane</keyword>
<dbReference type="GO" id="GO:0015979">
    <property type="term" value="P:photosynthesis"/>
    <property type="evidence" value="ECO:0007669"/>
    <property type="project" value="InterPro"/>
</dbReference>
<keyword evidence="1" id="KW-0812">Transmembrane</keyword>
<evidence type="ECO:0000256" key="2">
    <source>
        <dbReference type="SAM" id="SignalP"/>
    </source>
</evidence>
<name>A0A812JJW8_9DINO</name>
<evidence type="ECO:0000313" key="4">
    <source>
        <dbReference type="Proteomes" id="UP000601435"/>
    </source>
</evidence>
<dbReference type="AlphaFoldDB" id="A0A812JJW8"/>
<dbReference type="InterPro" id="IPR036863">
    <property type="entry name" value="PSII_PsbH_sf"/>
</dbReference>
<dbReference type="GO" id="GO:0050821">
    <property type="term" value="P:protein stabilization"/>
    <property type="evidence" value="ECO:0007669"/>
    <property type="project" value="InterPro"/>
</dbReference>
<protein>
    <submittedName>
        <fullName evidence="3">Uncharacterized protein</fullName>
    </submittedName>
</protein>
<reference evidence="3" key="1">
    <citation type="submission" date="2021-02" db="EMBL/GenBank/DDBJ databases">
        <authorList>
            <person name="Dougan E. K."/>
            <person name="Rhodes N."/>
            <person name="Thang M."/>
            <person name="Chan C."/>
        </authorList>
    </citation>
    <scope>NUCLEOTIDE SEQUENCE</scope>
</reference>
<dbReference type="Pfam" id="PF00737">
    <property type="entry name" value="PsbH"/>
    <property type="match status" value="2"/>
</dbReference>
<dbReference type="GO" id="GO:0009523">
    <property type="term" value="C:photosystem II"/>
    <property type="evidence" value="ECO:0007669"/>
    <property type="project" value="InterPro"/>
</dbReference>
<evidence type="ECO:0000256" key="1">
    <source>
        <dbReference type="SAM" id="Phobius"/>
    </source>
</evidence>
<sequence length="295" mass="31874">MARDGSGMLSLLAICMCLCALSSQLSFVNSPVANREVNVAAAAAVKYETDMPAESGVYPVGNAKRTAPYGERDPLPEGYGIRTGLSDLLKPLNAEAGVVAKEDSIPTVLVMVTGIVLLFLFYLLLLLLDNQSVLLPPEDEFDEYVQSFVAVVVGCLSTWAVCQCFVSSPVANREVNVAAAAAVKYETDMPAENGVYPVGNAKRTAPYGERDPLPEGYGIRTGLSDLLKPLNAEAGVVAKEDSIPTVLVMVTGIVLLFLFYLLLLLLDNQSVLLPPEDEFDEYVQNFLPYFFFGEK</sequence>